<evidence type="ECO:0000313" key="9">
    <source>
        <dbReference type="Proteomes" id="UP001058533"/>
    </source>
</evidence>
<gene>
    <name evidence="8" type="ORF">NMP03_12690</name>
</gene>
<dbReference type="Pfam" id="PF00892">
    <property type="entry name" value="EamA"/>
    <property type="match status" value="2"/>
</dbReference>
<dbReference type="EMBL" id="CP101740">
    <property type="protein sequence ID" value="UUL82034.1"/>
    <property type="molecule type" value="Genomic_DNA"/>
</dbReference>
<dbReference type="InterPro" id="IPR050638">
    <property type="entry name" value="AA-Vitamin_Transporters"/>
</dbReference>
<comment type="similarity">
    <text evidence="2">Belongs to the EamA transporter family.</text>
</comment>
<feature type="transmembrane region" description="Helical" evidence="6">
    <location>
        <begin position="199"/>
        <end position="218"/>
    </location>
</feature>
<feature type="transmembrane region" description="Helical" evidence="6">
    <location>
        <begin position="85"/>
        <end position="105"/>
    </location>
</feature>
<feature type="transmembrane region" description="Helical" evidence="6">
    <location>
        <begin position="225"/>
        <end position="245"/>
    </location>
</feature>
<organism evidence="8 9">
    <name type="scientific">Sphingomonas qomolangmaensis</name>
    <dbReference type="NCBI Taxonomy" id="2918765"/>
    <lineage>
        <taxon>Bacteria</taxon>
        <taxon>Pseudomonadati</taxon>
        <taxon>Pseudomonadota</taxon>
        <taxon>Alphaproteobacteria</taxon>
        <taxon>Sphingomonadales</taxon>
        <taxon>Sphingomonadaceae</taxon>
        <taxon>Sphingomonas</taxon>
    </lineage>
</organism>
<feature type="transmembrane region" description="Helical" evidence="6">
    <location>
        <begin position="251"/>
        <end position="267"/>
    </location>
</feature>
<evidence type="ECO:0000256" key="2">
    <source>
        <dbReference type="ARBA" id="ARBA00007362"/>
    </source>
</evidence>
<dbReference type="RefSeq" id="WP_256505803.1">
    <property type="nucleotide sequence ID" value="NZ_CP101740.1"/>
</dbReference>
<comment type="subcellular location">
    <subcellularLocation>
        <location evidence="1">Membrane</location>
        <topology evidence="1">Multi-pass membrane protein</topology>
    </subcellularLocation>
</comment>
<proteinExistence type="inferred from homology"/>
<feature type="domain" description="EamA" evidence="7">
    <location>
        <begin position="137"/>
        <end position="267"/>
    </location>
</feature>
<dbReference type="SUPFAM" id="SSF103481">
    <property type="entry name" value="Multidrug resistance efflux transporter EmrE"/>
    <property type="match status" value="2"/>
</dbReference>
<evidence type="ECO:0000313" key="8">
    <source>
        <dbReference type="EMBL" id="UUL82034.1"/>
    </source>
</evidence>
<feature type="transmembrane region" description="Helical" evidence="6">
    <location>
        <begin position="135"/>
        <end position="155"/>
    </location>
</feature>
<keyword evidence="4 6" id="KW-1133">Transmembrane helix</keyword>
<feature type="transmembrane region" description="Helical" evidence="6">
    <location>
        <begin position="25"/>
        <end position="42"/>
    </location>
</feature>
<reference evidence="8" key="1">
    <citation type="submission" date="2022-07" db="EMBL/GenBank/DDBJ databases">
        <title>Sphingomonas sp. nov., a novel bacterium isolated from the north slope of the Mount Everest.</title>
        <authorList>
            <person name="Cui X."/>
            <person name="Liu Y."/>
        </authorList>
    </citation>
    <scope>NUCLEOTIDE SEQUENCE</scope>
    <source>
        <strain evidence="8">S5-59</strain>
    </source>
</reference>
<protein>
    <submittedName>
        <fullName evidence="8">DMT family transporter</fullName>
    </submittedName>
</protein>
<dbReference type="Proteomes" id="UP001058533">
    <property type="component" value="Chromosome"/>
</dbReference>
<dbReference type="PANTHER" id="PTHR32322:SF2">
    <property type="entry name" value="EAMA DOMAIN-CONTAINING PROTEIN"/>
    <property type="match status" value="1"/>
</dbReference>
<feature type="domain" description="EamA" evidence="7">
    <location>
        <begin position="3"/>
        <end position="125"/>
    </location>
</feature>
<dbReference type="InterPro" id="IPR000620">
    <property type="entry name" value="EamA_dom"/>
</dbReference>
<keyword evidence="5 6" id="KW-0472">Membrane</keyword>
<feature type="transmembrane region" description="Helical" evidence="6">
    <location>
        <begin position="54"/>
        <end position="73"/>
    </location>
</feature>
<accession>A0ABY5L8L2</accession>
<evidence type="ECO:0000256" key="6">
    <source>
        <dbReference type="SAM" id="Phobius"/>
    </source>
</evidence>
<dbReference type="InterPro" id="IPR037185">
    <property type="entry name" value="EmrE-like"/>
</dbReference>
<evidence type="ECO:0000259" key="7">
    <source>
        <dbReference type="Pfam" id="PF00892"/>
    </source>
</evidence>
<keyword evidence="3 6" id="KW-0812">Transmembrane</keyword>
<dbReference type="PANTHER" id="PTHR32322">
    <property type="entry name" value="INNER MEMBRANE TRANSPORTER"/>
    <property type="match status" value="1"/>
</dbReference>
<evidence type="ECO:0000256" key="5">
    <source>
        <dbReference type="ARBA" id="ARBA00023136"/>
    </source>
</evidence>
<keyword evidence="9" id="KW-1185">Reference proteome</keyword>
<evidence type="ECO:0000256" key="4">
    <source>
        <dbReference type="ARBA" id="ARBA00022989"/>
    </source>
</evidence>
<feature type="transmembrane region" description="Helical" evidence="6">
    <location>
        <begin position="167"/>
        <end position="187"/>
    </location>
</feature>
<feature type="transmembrane region" description="Helical" evidence="6">
    <location>
        <begin position="112"/>
        <end position="129"/>
    </location>
</feature>
<evidence type="ECO:0000256" key="1">
    <source>
        <dbReference type="ARBA" id="ARBA00004141"/>
    </source>
</evidence>
<sequence>MANIALAFGPLFVRMADTGPVAAAFWRIALAVPILLVAAFALKERPIASARGLWGLLLFSGIAFAADLASWHFGIMRTTLANSTLFGNSATFIYPIYGFLIARMWPTRMQTVALLLAGLGAALLLGRSAELSPRNLAGDLFCLLAGVLYAIYFILMARARTTMLPVSALALSSVASIAPLLLFAVALGEQILPSEWTPLILLALVSQVFGQGLMIYALGHLSPLVVGLALLIQPVVSATIGWVMFDERLGALDLVGAVLVGAALVLVRRGAPKPVAQDPLPGEGVGPRS</sequence>
<name>A0ABY5L8L2_9SPHN</name>
<evidence type="ECO:0000256" key="3">
    <source>
        <dbReference type="ARBA" id="ARBA00022692"/>
    </source>
</evidence>